<evidence type="ECO:0000313" key="2">
    <source>
        <dbReference type="EMBL" id="KAK4077671.1"/>
    </source>
</evidence>
<dbReference type="Gene3D" id="3.30.70.100">
    <property type="match status" value="1"/>
</dbReference>
<keyword evidence="3" id="KW-1185">Reference proteome</keyword>
<reference evidence="2 3" key="1">
    <citation type="journal article" date="2024" name="Microbiol. Resour. Announc.">
        <title>Genome annotations for the ascomycete fungi Trichoderma harzianum, Trichoderma aggressivum, and Purpureocillium lilacinum.</title>
        <authorList>
            <person name="Beijen E.P.W."/>
            <person name="Ohm R.A."/>
        </authorList>
    </citation>
    <scope>NUCLEOTIDE SEQUENCE [LARGE SCALE GENOMIC DNA]</scope>
    <source>
        <strain evidence="2 3">CBS 150709</strain>
    </source>
</reference>
<dbReference type="EMBL" id="JAWRVI010000093">
    <property type="protein sequence ID" value="KAK4077671.1"/>
    <property type="molecule type" value="Genomic_DNA"/>
</dbReference>
<comment type="caution">
    <text evidence="2">The sequence shown here is derived from an EMBL/GenBank/DDBJ whole genome shotgun (WGS) entry which is preliminary data.</text>
</comment>
<organism evidence="2 3">
    <name type="scientific">Purpureocillium lilacinum</name>
    <name type="common">Paecilomyces lilacinus</name>
    <dbReference type="NCBI Taxonomy" id="33203"/>
    <lineage>
        <taxon>Eukaryota</taxon>
        <taxon>Fungi</taxon>
        <taxon>Dikarya</taxon>
        <taxon>Ascomycota</taxon>
        <taxon>Pezizomycotina</taxon>
        <taxon>Sordariomycetes</taxon>
        <taxon>Hypocreomycetidae</taxon>
        <taxon>Hypocreales</taxon>
        <taxon>Ophiocordycipitaceae</taxon>
        <taxon>Purpureocillium</taxon>
    </lineage>
</organism>
<feature type="domain" description="Stress-response A/B barrel" evidence="1">
    <location>
        <begin position="3"/>
        <end position="103"/>
    </location>
</feature>
<gene>
    <name evidence="2" type="ORF">Purlil1_12221</name>
</gene>
<dbReference type="InterPro" id="IPR011008">
    <property type="entry name" value="Dimeric_a/b-barrel"/>
</dbReference>
<protein>
    <recommendedName>
        <fullName evidence="1">Stress-response A/B barrel domain-containing protein</fullName>
    </recommendedName>
</protein>
<dbReference type="SMART" id="SM00886">
    <property type="entry name" value="Dabb"/>
    <property type="match status" value="1"/>
</dbReference>
<name>A0ABR0BHK2_PURLI</name>
<evidence type="ECO:0000313" key="3">
    <source>
        <dbReference type="Proteomes" id="UP001287286"/>
    </source>
</evidence>
<dbReference type="Pfam" id="PF07876">
    <property type="entry name" value="Dabb"/>
    <property type="match status" value="1"/>
</dbReference>
<dbReference type="SUPFAM" id="SSF54909">
    <property type="entry name" value="Dimeric alpha+beta barrel"/>
    <property type="match status" value="1"/>
</dbReference>
<sequence length="120" mass="13487">MGNPTTVLFKFRPDVSESQKAAFVRELKTLRHLPCVLNQRLIVGGPSITDPIERSKGYHFALLSFHRDRAALEEYQASDEHHREDVTRFDFEVDAEDEPMCEWLATSVLKSGMGAGVAPA</sequence>
<dbReference type="PROSITE" id="PS51502">
    <property type="entry name" value="S_R_A_B_BARREL"/>
    <property type="match status" value="1"/>
</dbReference>
<evidence type="ECO:0000259" key="1">
    <source>
        <dbReference type="PROSITE" id="PS51502"/>
    </source>
</evidence>
<accession>A0ABR0BHK2</accession>
<dbReference type="Proteomes" id="UP001287286">
    <property type="component" value="Unassembled WGS sequence"/>
</dbReference>
<proteinExistence type="predicted"/>
<dbReference type="InterPro" id="IPR013097">
    <property type="entry name" value="Dabb"/>
</dbReference>